<keyword evidence="1" id="KW-1133">Transmembrane helix</keyword>
<keyword evidence="3" id="KW-1185">Reference proteome</keyword>
<name>A0ABT2YD20_9BURK</name>
<keyword evidence="1" id="KW-0812">Transmembrane</keyword>
<evidence type="ECO:0000313" key="3">
    <source>
        <dbReference type="Proteomes" id="UP001209701"/>
    </source>
</evidence>
<comment type="caution">
    <text evidence="2">The sequence shown here is derived from an EMBL/GenBank/DDBJ whole genome shotgun (WGS) entry which is preliminary data.</text>
</comment>
<evidence type="ECO:0000256" key="1">
    <source>
        <dbReference type="SAM" id="Phobius"/>
    </source>
</evidence>
<organism evidence="2 3">
    <name type="scientific">Roseateles oligotrophus</name>
    <dbReference type="NCBI Taxonomy" id="1769250"/>
    <lineage>
        <taxon>Bacteria</taxon>
        <taxon>Pseudomonadati</taxon>
        <taxon>Pseudomonadota</taxon>
        <taxon>Betaproteobacteria</taxon>
        <taxon>Burkholderiales</taxon>
        <taxon>Sphaerotilaceae</taxon>
        <taxon>Roseateles</taxon>
    </lineage>
</organism>
<keyword evidence="1" id="KW-0472">Membrane</keyword>
<sequence length="173" mass="18493">MRQDSHPIDRASESCFAVDERNFHRSLGTAADARNKMAASTTGFAKRRKPLYLNSFKASTIVADGLQRSRQQQPCCKRKSFEGMNIMSNASKFSDQTRSRVTFALILLGASALSVIAASVGNDQAHNSQLLVEAPSAGAIATPTAMDNSVPSASEVFATATAAKFSDDQPDGF</sequence>
<evidence type="ECO:0000313" key="2">
    <source>
        <dbReference type="EMBL" id="MCV2367943.1"/>
    </source>
</evidence>
<reference evidence="2 3" key="1">
    <citation type="submission" date="2021-11" db="EMBL/GenBank/DDBJ databases">
        <authorList>
            <person name="Liang Q."/>
            <person name="Mou H."/>
            <person name="Liu Z."/>
        </authorList>
    </citation>
    <scope>NUCLEOTIDE SEQUENCE [LARGE SCALE GENOMIC DNA]</scope>
    <source>
        <strain evidence="2 3">CHU3</strain>
    </source>
</reference>
<dbReference type="EMBL" id="JAJIRN010000003">
    <property type="protein sequence ID" value="MCV2367943.1"/>
    <property type="molecule type" value="Genomic_DNA"/>
</dbReference>
<feature type="transmembrane region" description="Helical" evidence="1">
    <location>
        <begin position="101"/>
        <end position="121"/>
    </location>
</feature>
<proteinExistence type="predicted"/>
<gene>
    <name evidence="2" type="ORF">LNV07_07520</name>
</gene>
<dbReference type="Proteomes" id="UP001209701">
    <property type="component" value="Unassembled WGS sequence"/>
</dbReference>
<protein>
    <submittedName>
        <fullName evidence="2">Uncharacterized protein</fullName>
    </submittedName>
</protein>
<accession>A0ABT2YD20</accession>